<dbReference type="STRING" id="1294273.roselon_03231"/>
<dbReference type="EC" id="3.7.1.2" evidence="4"/>
<evidence type="ECO:0000256" key="13">
    <source>
        <dbReference type="PIRSR" id="PIRSR605959-3"/>
    </source>
</evidence>
<keyword evidence="5 13" id="KW-0479">Metal-binding</keyword>
<dbReference type="Proteomes" id="UP000019593">
    <property type="component" value="Chromosome"/>
</dbReference>
<feature type="region of interest" description="Disordered" evidence="14">
    <location>
        <begin position="1"/>
        <end position="26"/>
    </location>
</feature>
<evidence type="ECO:0000256" key="10">
    <source>
        <dbReference type="ARBA" id="ARBA00023232"/>
    </source>
</evidence>
<evidence type="ECO:0000256" key="1">
    <source>
        <dbReference type="ARBA" id="ARBA00001913"/>
    </source>
</evidence>
<evidence type="ECO:0000259" key="15">
    <source>
        <dbReference type="Pfam" id="PF01557"/>
    </source>
</evidence>
<evidence type="ECO:0000256" key="6">
    <source>
        <dbReference type="ARBA" id="ARBA00022801"/>
    </source>
</evidence>
<feature type="binding site" evidence="13">
    <location>
        <position position="221"/>
    </location>
    <ligand>
        <name>Ca(2+)</name>
        <dbReference type="ChEBI" id="CHEBI:29108"/>
    </ligand>
</feature>
<dbReference type="Pfam" id="PF09298">
    <property type="entry name" value="FAA_hydrolase_N"/>
    <property type="match status" value="1"/>
</dbReference>
<feature type="binding site" evidence="12">
    <location>
        <position position="264"/>
    </location>
    <ligand>
        <name>substrate</name>
    </ligand>
</feature>
<dbReference type="PANTHER" id="PTHR43069">
    <property type="entry name" value="FUMARYLACETOACETASE"/>
    <property type="match status" value="1"/>
</dbReference>
<evidence type="ECO:0000256" key="8">
    <source>
        <dbReference type="ARBA" id="ARBA00022842"/>
    </source>
</evidence>
<keyword evidence="7 13" id="KW-0106">Calcium</keyword>
<feature type="binding site" evidence="12">
    <location>
        <position position="369"/>
    </location>
    <ligand>
        <name>substrate</name>
    </ligand>
</feature>
<dbReference type="PATRIC" id="fig|1294273.3.peg.3191"/>
<evidence type="ECO:0000259" key="16">
    <source>
        <dbReference type="Pfam" id="PF09298"/>
    </source>
</evidence>
<evidence type="ECO:0000313" key="18">
    <source>
        <dbReference type="Proteomes" id="UP000019593"/>
    </source>
</evidence>
<dbReference type="SUPFAM" id="SSF63433">
    <property type="entry name" value="Fumarylacetoacetate hydrolase, FAH, N-terminal domain"/>
    <property type="match status" value="1"/>
</dbReference>
<dbReference type="GO" id="GO:0004334">
    <property type="term" value="F:fumarylacetoacetase activity"/>
    <property type="evidence" value="ECO:0007669"/>
    <property type="project" value="UniProtKB-EC"/>
</dbReference>
<accession>W8RWD9</accession>
<feature type="binding site" evidence="13">
    <location>
        <position position="253"/>
    </location>
    <ligand>
        <name>Mg(2+)</name>
        <dbReference type="ChEBI" id="CHEBI:18420"/>
    </ligand>
</feature>
<evidence type="ECO:0000313" key="17">
    <source>
        <dbReference type="EMBL" id="AHM05494.1"/>
    </source>
</evidence>
<dbReference type="InterPro" id="IPR036663">
    <property type="entry name" value="Fumarylacetoacetase_C_sf"/>
</dbReference>
<dbReference type="PANTHER" id="PTHR43069:SF2">
    <property type="entry name" value="FUMARYLACETOACETASE"/>
    <property type="match status" value="1"/>
</dbReference>
<feature type="active site" description="Proton acceptor" evidence="11">
    <location>
        <position position="153"/>
    </location>
</feature>
<dbReference type="InterPro" id="IPR011234">
    <property type="entry name" value="Fumarylacetoacetase-like_C"/>
</dbReference>
<comment type="pathway">
    <text evidence="3">Amino-acid degradation; L-phenylalanine degradation; acetoacetate and fumarate from L-phenylalanine: step 6/6.</text>
</comment>
<evidence type="ECO:0000256" key="12">
    <source>
        <dbReference type="PIRSR" id="PIRSR605959-2"/>
    </source>
</evidence>
<dbReference type="InterPro" id="IPR015377">
    <property type="entry name" value="Fumarylacetoacetase_N"/>
</dbReference>
<dbReference type="NCBIfam" id="TIGR01266">
    <property type="entry name" value="fum_ac_acetase"/>
    <property type="match status" value="1"/>
</dbReference>
<sequence length="439" mass="47358">MAAAAAPLRPAEDHVMPPLNATHDPDRRSWVARANDPDCDFPIQNLPWGVFSEADGTRRVGVAIGDQIVDVTALEADGVIEPSPGARVFAQGVLNPFMALGPAAWSATRAMLADLLDARAPTRDVPLVPQAGAEMHLPVFVRSYTDFYASREHATNVGSMFRDPENALMPNWLHVPIGYNGRASSVVVSGTPIRRPLGQVKPPEDSAPQLAPSARLDIELELGAVIGVGNPMGQPVTTAQAYDMIFGHVLLNDWSARDIQVWEYQPLGPFQSKAFGTSISPWIVTCKALAPFRTETPPRELPLLPYLHEDAPNNFDICLEVELAPQGGDPVKISRTNYRHMYYSAAQQLAHHALSGCPMETGDLLGSGTISGPGPGSQGSLLELTWNGRDPIQTRAGPRRFLCDGDSVTLKGWCDGPYRIGFGRCEGTILPALEPARLG</sequence>
<dbReference type="SUPFAM" id="SSF56529">
    <property type="entry name" value="FAH"/>
    <property type="match status" value="1"/>
</dbReference>
<dbReference type="HOGENOM" id="CLU_026207_2_0_5"/>
<dbReference type="EMBL" id="CP004372">
    <property type="protein sequence ID" value="AHM05494.1"/>
    <property type="molecule type" value="Genomic_DNA"/>
</dbReference>
<dbReference type="InterPro" id="IPR005959">
    <property type="entry name" value="Fumarylacetoacetase"/>
</dbReference>
<dbReference type="Gene3D" id="3.90.850.10">
    <property type="entry name" value="Fumarylacetoacetase-like, C-terminal domain"/>
    <property type="match status" value="1"/>
</dbReference>
<feature type="binding site" evidence="13">
    <location>
        <position position="219"/>
    </location>
    <ligand>
        <name>Ca(2+)</name>
        <dbReference type="ChEBI" id="CHEBI:29108"/>
    </ligand>
</feature>
<evidence type="ECO:0000256" key="7">
    <source>
        <dbReference type="ARBA" id="ARBA00022837"/>
    </source>
</evidence>
<dbReference type="eggNOG" id="COG0179">
    <property type="taxonomic scope" value="Bacteria"/>
</dbReference>
<keyword evidence="6 17" id="KW-0378">Hydrolase</keyword>
<evidence type="ECO:0000256" key="2">
    <source>
        <dbReference type="ARBA" id="ARBA00001946"/>
    </source>
</evidence>
<dbReference type="Pfam" id="PF01557">
    <property type="entry name" value="FAA_hydrolase"/>
    <property type="match status" value="1"/>
</dbReference>
<dbReference type="UniPathway" id="UPA00139">
    <property type="reaction ID" value="UER00341"/>
</dbReference>
<feature type="binding site" evidence="12">
    <location>
        <position position="162"/>
    </location>
    <ligand>
        <name>substrate</name>
    </ligand>
</feature>
<proteinExistence type="predicted"/>
<keyword evidence="18" id="KW-1185">Reference proteome</keyword>
<comment type="cofactor">
    <cofactor evidence="2 13">
        <name>Mg(2+)</name>
        <dbReference type="ChEBI" id="CHEBI:18420"/>
    </cofactor>
</comment>
<dbReference type="AlphaFoldDB" id="W8RWD9"/>
<comment type="cofactor">
    <cofactor evidence="1 13">
        <name>Ca(2+)</name>
        <dbReference type="ChEBI" id="CHEBI:29108"/>
    </cofactor>
</comment>
<dbReference type="GO" id="GO:0006572">
    <property type="term" value="P:L-tyrosine catabolic process"/>
    <property type="evidence" value="ECO:0007669"/>
    <property type="project" value="UniProtKB-KW"/>
</dbReference>
<keyword evidence="9" id="KW-0828">Tyrosine catabolism</keyword>
<gene>
    <name evidence="17" type="ORF">roselon_03231</name>
</gene>
<dbReference type="GO" id="GO:0006559">
    <property type="term" value="P:L-phenylalanine catabolic process"/>
    <property type="evidence" value="ECO:0007669"/>
    <property type="project" value="UniProtKB-UniPathway"/>
</dbReference>
<keyword evidence="10" id="KW-0585">Phenylalanine catabolism</keyword>
<reference evidence="17 18" key="1">
    <citation type="submission" date="2013-03" db="EMBL/GenBank/DDBJ databases">
        <authorList>
            <person name="Fiebig A."/>
            <person name="Goeker M."/>
            <person name="Klenk H.-P.P."/>
        </authorList>
    </citation>
    <scope>NUCLEOTIDE SEQUENCE [LARGE SCALE GENOMIC DNA]</scope>
    <source>
        <strain evidence="18">DSM 19469</strain>
    </source>
</reference>
<feature type="domain" description="Fumarylacetoacetase N-terminal" evidence="16">
    <location>
        <begin position="44"/>
        <end position="138"/>
    </location>
</feature>
<organism evidence="17 18">
    <name type="scientific">Roseicyclus elongatus DSM 19469</name>
    <dbReference type="NCBI Taxonomy" id="1294273"/>
    <lineage>
        <taxon>Bacteria</taxon>
        <taxon>Pseudomonadati</taxon>
        <taxon>Pseudomonadota</taxon>
        <taxon>Alphaproteobacteria</taxon>
        <taxon>Rhodobacterales</taxon>
        <taxon>Roseobacteraceae</taxon>
        <taxon>Roseicyclus</taxon>
    </lineage>
</organism>
<protein>
    <recommendedName>
        <fullName evidence="4">fumarylacetoacetase</fullName>
        <ecNumber evidence="4">3.7.1.2</ecNumber>
    </recommendedName>
</protein>
<feature type="binding site" evidence="13">
    <location>
        <position position="146"/>
    </location>
    <ligand>
        <name>Ca(2+)</name>
        <dbReference type="ChEBI" id="CHEBI:29108"/>
    </ligand>
</feature>
<feature type="binding site" evidence="12">
    <location>
        <position position="260"/>
    </location>
    <ligand>
        <name>substrate</name>
    </ligand>
</feature>
<evidence type="ECO:0000256" key="4">
    <source>
        <dbReference type="ARBA" id="ARBA00012094"/>
    </source>
</evidence>
<evidence type="ECO:0000256" key="5">
    <source>
        <dbReference type="ARBA" id="ARBA00022723"/>
    </source>
</evidence>
<dbReference type="GO" id="GO:1902000">
    <property type="term" value="P:homogentisate catabolic process"/>
    <property type="evidence" value="ECO:0007669"/>
    <property type="project" value="TreeGrafter"/>
</dbReference>
<feature type="binding site" evidence="12">
    <location>
        <position position="148"/>
    </location>
    <ligand>
        <name>substrate</name>
    </ligand>
</feature>
<evidence type="ECO:0000256" key="9">
    <source>
        <dbReference type="ARBA" id="ARBA00022878"/>
    </source>
</evidence>
<evidence type="ECO:0000256" key="14">
    <source>
        <dbReference type="SAM" id="MobiDB-lite"/>
    </source>
</evidence>
<dbReference type="KEGG" id="red:roselon_03231"/>
<name>W8RWD9_9RHOB</name>
<feature type="domain" description="Fumarylacetoacetase-like C-terminal" evidence="15">
    <location>
        <begin position="144"/>
        <end position="429"/>
    </location>
</feature>
<dbReference type="Gene3D" id="2.30.30.230">
    <property type="entry name" value="Fumarylacetoacetase, N-terminal domain"/>
    <property type="match status" value="1"/>
</dbReference>
<keyword evidence="8 13" id="KW-0460">Magnesium</keyword>
<dbReference type="InterPro" id="IPR036462">
    <property type="entry name" value="Fumarylacetoacetase_N_sf"/>
</dbReference>
<feature type="binding site" evidence="13">
    <location>
        <position position="273"/>
    </location>
    <ligand>
        <name>Mg(2+)</name>
        <dbReference type="ChEBI" id="CHEBI:18420"/>
    </ligand>
</feature>
<dbReference type="GO" id="GO:0046872">
    <property type="term" value="F:metal ion binding"/>
    <property type="evidence" value="ECO:0007669"/>
    <property type="project" value="UniProtKB-KW"/>
</dbReference>
<evidence type="ECO:0000256" key="3">
    <source>
        <dbReference type="ARBA" id="ARBA00004782"/>
    </source>
</evidence>
<feature type="binding site" evidence="13">
    <location>
        <position position="277"/>
    </location>
    <ligand>
        <name>Mg(2+)</name>
        <dbReference type="ChEBI" id="CHEBI:18420"/>
    </ligand>
</feature>
<evidence type="ECO:0000256" key="11">
    <source>
        <dbReference type="PIRSR" id="PIRSR605959-1"/>
    </source>
</evidence>